<dbReference type="AlphaFoldDB" id="M6BQQ2"/>
<name>M6BQQ2_LEPBO</name>
<gene>
    <name evidence="1" type="ORF">LEP1GSC016_2649</name>
</gene>
<reference evidence="1 2" key="1">
    <citation type="submission" date="2013-01" db="EMBL/GenBank/DDBJ databases">
        <authorList>
            <person name="Harkins D.M."/>
            <person name="Durkin A.S."/>
            <person name="Brinkac L.M."/>
            <person name="Haft D.H."/>
            <person name="Selengut J.D."/>
            <person name="Sanka R."/>
            <person name="DePew J."/>
            <person name="Purushe J."/>
            <person name="Galloway R.L."/>
            <person name="Vinetz J.M."/>
            <person name="Sutton G.G."/>
            <person name="Nierman W.C."/>
            <person name="Fouts D.E."/>
        </authorList>
    </citation>
    <scope>NUCLEOTIDE SEQUENCE [LARGE SCALE GENOMIC DNA]</scope>
    <source>
        <strain evidence="1 2">Sponselee CDC</strain>
    </source>
</reference>
<evidence type="ECO:0000313" key="2">
    <source>
        <dbReference type="Proteomes" id="UP000011873"/>
    </source>
</evidence>
<evidence type="ECO:0000313" key="1">
    <source>
        <dbReference type="EMBL" id="EMJ82092.1"/>
    </source>
</evidence>
<protein>
    <submittedName>
        <fullName evidence="1">Uncharacterized protein</fullName>
    </submittedName>
</protein>
<organism evidence="1 2">
    <name type="scientific">Leptospira borgpetersenii serovar Hardjo-bovis str. Sponselee</name>
    <dbReference type="NCBI Taxonomy" id="1303729"/>
    <lineage>
        <taxon>Bacteria</taxon>
        <taxon>Pseudomonadati</taxon>
        <taxon>Spirochaetota</taxon>
        <taxon>Spirochaetia</taxon>
        <taxon>Leptospirales</taxon>
        <taxon>Leptospiraceae</taxon>
        <taxon>Leptospira</taxon>
    </lineage>
</organism>
<accession>M6BQQ2</accession>
<dbReference type="PATRIC" id="fig|1218567.3.peg.1754"/>
<dbReference type="EMBL" id="ANMU01000071">
    <property type="protein sequence ID" value="EMJ82092.1"/>
    <property type="molecule type" value="Genomic_DNA"/>
</dbReference>
<dbReference type="Proteomes" id="UP000011873">
    <property type="component" value="Unassembled WGS sequence"/>
</dbReference>
<comment type="caution">
    <text evidence="1">The sequence shown here is derived from an EMBL/GenBank/DDBJ whole genome shotgun (WGS) entry which is preliminary data.</text>
</comment>
<proteinExistence type="predicted"/>
<sequence>MESSSTKSSPSIQIFKSCPYLIQSFVELRNRFDNRFQVATVSD</sequence>